<evidence type="ECO:0008006" key="3">
    <source>
        <dbReference type="Google" id="ProtNLM"/>
    </source>
</evidence>
<protein>
    <recommendedName>
        <fullName evidence="3">Capsid decoration protein</fullName>
    </recommendedName>
</protein>
<name>G5DMJ5_9CAUD</name>
<organism evidence="1 2">
    <name type="scientific">Enterobacter phage F20</name>
    <dbReference type="NCBI Taxonomy" id="2886900"/>
    <lineage>
        <taxon>Viruses</taxon>
        <taxon>Duplodnaviria</taxon>
        <taxon>Heunggongvirae</taxon>
        <taxon>Uroviricota</taxon>
        <taxon>Caudoviricetes</taxon>
        <taxon>Drexlerviridae</taxon>
        <taxon>Webervirus</taxon>
        <taxon>Webervirus F20</taxon>
    </lineage>
</organism>
<evidence type="ECO:0000313" key="1">
    <source>
        <dbReference type="EMBL" id="AEQ39223.1"/>
    </source>
</evidence>
<evidence type="ECO:0000313" key="2">
    <source>
        <dbReference type="Proteomes" id="UP000258500"/>
    </source>
</evidence>
<sequence length="172" mass="18162">MAQIPASYSRKRGKCIPGQIADTSAYNIDGTCVADKDIPTGVFVASTGEVVEGHKVITQTIDAENPNLVGVTIHSHAYSPEWKYDEASAANVMTAGRVWVRADDAFPDADGVKFNQQVFINTSGYVVASGASGAIGTIFTTCGEFEKFDDIKLIKVQLTQGQFQLPAAGGGA</sequence>
<dbReference type="InterPro" id="IPR054438">
    <property type="entry name" value="Struct_cement_gp24/gp6"/>
</dbReference>
<dbReference type="EMBL" id="JN672684">
    <property type="protein sequence ID" value="AEQ39223.1"/>
    <property type="molecule type" value="Genomic_DNA"/>
</dbReference>
<accession>G5DMJ5</accession>
<reference evidence="1 2" key="1">
    <citation type="journal article" date="2012" name="J. Gen. Virol.">
        <title>Isolation and characterization of a bacteriophage F20 virulent to Enterobacter aerogenes.</title>
        <authorList>
            <person name="Mishra C.K."/>
            <person name="Choi T.J."/>
            <person name="Kang S.C."/>
        </authorList>
    </citation>
    <scope>NUCLEOTIDE SEQUENCE [LARGE SCALE GENOMIC DNA]</scope>
</reference>
<dbReference type="Proteomes" id="UP000258500">
    <property type="component" value="Segment"/>
</dbReference>
<dbReference type="Pfam" id="PF22758">
    <property type="entry name" value="Phage_cement"/>
    <property type="match status" value="1"/>
</dbReference>
<keyword evidence="2" id="KW-1185">Reference proteome</keyword>
<proteinExistence type="predicted"/>
<dbReference type="GeneID" id="40526431"/>
<dbReference type="RefSeq" id="YP_009666220.1">
    <property type="nucleotide sequence ID" value="NC_043469.1"/>
</dbReference>